<reference evidence="11" key="1">
    <citation type="submission" date="2025-04" db="UniProtKB">
        <authorList>
            <consortium name="RefSeq"/>
        </authorList>
    </citation>
    <scope>IDENTIFICATION</scope>
    <source>
        <tissue evidence="11">Whole insect</tissue>
    </source>
</reference>
<dbReference type="InterPro" id="IPR050359">
    <property type="entry name" value="bHLH_transcription_factors"/>
</dbReference>
<evidence type="ECO:0000256" key="1">
    <source>
        <dbReference type="ARBA" id="ARBA00004123"/>
    </source>
</evidence>
<keyword evidence="6" id="KW-0804">Transcription</keyword>
<proteinExistence type="predicted"/>
<dbReference type="CDD" id="cd11430">
    <property type="entry name" value="bHLH_TS_ATOH1_like"/>
    <property type="match status" value="1"/>
</dbReference>
<keyword evidence="7" id="KW-0539">Nucleus</keyword>
<evidence type="ECO:0000313" key="9">
    <source>
        <dbReference type="EnsemblMetazoa" id="XP_050501201.1"/>
    </source>
</evidence>
<evidence type="ECO:0000313" key="10">
    <source>
        <dbReference type="Proteomes" id="UP001652700"/>
    </source>
</evidence>
<evidence type="ECO:0000256" key="4">
    <source>
        <dbReference type="ARBA" id="ARBA00022902"/>
    </source>
</evidence>
<reference evidence="9" key="2">
    <citation type="submission" date="2025-05" db="UniProtKB">
        <authorList>
            <consortium name="EnsemblMetazoa"/>
        </authorList>
    </citation>
    <scope>IDENTIFICATION</scope>
</reference>
<evidence type="ECO:0000259" key="8">
    <source>
        <dbReference type="PROSITE" id="PS50888"/>
    </source>
</evidence>
<dbReference type="GO" id="GO:0016360">
    <property type="term" value="P:sensory organ precursor cell fate determination"/>
    <property type="evidence" value="ECO:0007669"/>
    <property type="project" value="UniProtKB-ARBA"/>
</dbReference>
<dbReference type="RefSeq" id="XP_028147327.1">
    <property type="nucleotide sequence ID" value="XM_028291526.1"/>
</dbReference>
<dbReference type="GO" id="GO:0000981">
    <property type="term" value="F:DNA-binding transcription factor activity, RNA polymerase II-specific"/>
    <property type="evidence" value="ECO:0007669"/>
    <property type="project" value="TreeGrafter"/>
</dbReference>
<gene>
    <name evidence="11" type="primary">LOC114340757</name>
</gene>
<dbReference type="GO" id="GO:0070888">
    <property type="term" value="F:E-box binding"/>
    <property type="evidence" value="ECO:0007669"/>
    <property type="project" value="TreeGrafter"/>
</dbReference>
<dbReference type="EnsemblMetazoa" id="XM_050645244.1">
    <property type="protein sequence ID" value="XP_050501201.1"/>
    <property type="gene ID" value="LOC126881166"/>
</dbReference>
<evidence type="ECO:0000256" key="6">
    <source>
        <dbReference type="ARBA" id="ARBA00023163"/>
    </source>
</evidence>
<keyword evidence="2" id="KW-0217">Developmental protein</keyword>
<evidence type="ECO:0000313" key="11">
    <source>
        <dbReference type="RefSeq" id="XP_028147327.1"/>
    </source>
</evidence>
<feature type="domain" description="BHLH" evidence="8">
    <location>
        <begin position="132"/>
        <end position="184"/>
    </location>
</feature>
<dbReference type="SMART" id="SM00353">
    <property type="entry name" value="HLH"/>
    <property type="match status" value="1"/>
</dbReference>
<dbReference type="InterPro" id="IPR036638">
    <property type="entry name" value="HLH_DNA-bd_sf"/>
</dbReference>
<evidence type="ECO:0000256" key="2">
    <source>
        <dbReference type="ARBA" id="ARBA00022473"/>
    </source>
</evidence>
<dbReference type="GO" id="GO:0005634">
    <property type="term" value="C:nucleus"/>
    <property type="evidence" value="ECO:0007669"/>
    <property type="project" value="UniProtKB-SubCell"/>
</dbReference>
<organism evidence="11">
    <name type="scientific">Diabrotica virgifera virgifera</name>
    <name type="common">western corn rootworm</name>
    <dbReference type="NCBI Taxonomy" id="50390"/>
    <lineage>
        <taxon>Eukaryota</taxon>
        <taxon>Metazoa</taxon>
        <taxon>Ecdysozoa</taxon>
        <taxon>Arthropoda</taxon>
        <taxon>Hexapoda</taxon>
        <taxon>Insecta</taxon>
        <taxon>Pterygota</taxon>
        <taxon>Neoptera</taxon>
        <taxon>Endopterygota</taxon>
        <taxon>Coleoptera</taxon>
        <taxon>Polyphaga</taxon>
        <taxon>Cucujiformia</taxon>
        <taxon>Chrysomeloidea</taxon>
        <taxon>Chrysomelidae</taxon>
        <taxon>Galerucinae</taxon>
        <taxon>Diabroticina</taxon>
        <taxon>Diabroticites</taxon>
        <taxon>Diabrotica</taxon>
    </lineage>
</organism>
<keyword evidence="4" id="KW-0524">Neurogenesis</keyword>
<name>A0A6P7GMX2_DIAVI</name>
<evidence type="ECO:0000256" key="3">
    <source>
        <dbReference type="ARBA" id="ARBA00022782"/>
    </source>
</evidence>
<dbReference type="Proteomes" id="UP001652700">
    <property type="component" value="Unplaced"/>
</dbReference>
<dbReference type="SUPFAM" id="SSF47459">
    <property type="entry name" value="HLH, helix-loop-helix DNA-binding domain"/>
    <property type="match status" value="1"/>
</dbReference>
<dbReference type="FunFam" id="4.10.280.10:FF:000025">
    <property type="entry name" value="protein atonal homolog 7"/>
    <property type="match status" value="1"/>
</dbReference>
<evidence type="ECO:0000256" key="7">
    <source>
        <dbReference type="ARBA" id="ARBA00023242"/>
    </source>
</evidence>
<keyword evidence="3" id="KW-0221">Differentiation</keyword>
<dbReference type="Gene3D" id="4.10.280.10">
    <property type="entry name" value="Helix-loop-helix DNA-binding domain"/>
    <property type="match status" value="1"/>
</dbReference>
<sequence length="195" mass="23235">MDLIKSYYNRYQPSWSDQFPATSFFPQIDPEKIDVRQAVTTHRQKEVEEIYDINTYDSFVSTNSDFLDLSSLTEEEKAHYSNFNFFTLKRSEFNNQHEKRTTVVLNQDRKSCRGRRKIIVRDRPTSPTIMKKRRLAANARERRRMNGLNEAFDRLREVIPSLDAEHKLSKFETLQMAQTYISALRELLERSNIDR</sequence>
<dbReference type="GO" id="GO:0046982">
    <property type="term" value="F:protein heterodimerization activity"/>
    <property type="evidence" value="ECO:0007669"/>
    <property type="project" value="UniProtKB-ARBA"/>
</dbReference>
<protein>
    <submittedName>
        <fullName evidence="11">Protein atonal-like</fullName>
    </submittedName>
</protein>
<dbReference type="GO" id="GO:0045944">
    <property type="term" value="P:positive regulation of transcription by RNA polymerase II"/>
    <property type="evidence" value="ECO:0007669"/>
    <property type="project" value="TreeGrafter"/>
</dbReference>
<keyword evidence="5" id="KW-0805">Transcription regulation</keyword>
<dbReference type="InterPro" id="IPR011598">
    <property type="entry name" value="bHLH_dom"/>
</dbReference>
<keyword evidence="10" id="KW-1185">Reference proteome</keyword>
<dbReference type="PROSITE" id="PS50888">
    <property type="entry name" value="BHLH"/>
    <property type="match status" value="1"/>
</dbReference>
<dbReference type="FunCoup" id="A0A6P7GMX2">
    <property type="interactions" value="9"/>
</dbReference>
<dbReference type="OrthoDB" id="6161578at2759"/>
<dbReference type="Pfam" id="PF00010">
    <property type="entry name" value="HLH"/>
    <property type="match status" value="1"/>
</dbReference>
<dbReference type="AlphaFoldDB" id="A0A6P7GMX2"/>
<dbReference type="PANTHER" id="PTHR19290:SF162">
    <property type="entry name" value="TRANSCRIPTION FACTOR ATOH7"/>
    <property type="match status" value="1"/>
</dbReference>
<comment type="subcellular location">
    <subcellularLocation>
        <location evidence="1">Nucleus</location>
    </subcellularLocation>
</comment>
<evidence type="ECO:0000256" key="5">
    <source>
        <dbReference type="ARBA" id="ARBA00023015"/>
    </source>
</evidence>
<dbReference type="InParanoid" id="A0A6P7GMX2"/>
<accession>A0A6P7GMX2</accession>
<dbReference type="PANTHER" id="PTHR19290">
    <property type="entry name" value="BASIC HELIX-LOOP-HELIX PROTEIN NEUROGENIN-RELATED"/>
    <property type="match status" value="1"/>
</dbReference>
<dbReference type="GO" id="GO:0061564">
    <property type="term" value="P:axon development"/>
    <property type="evidence" value="ECO:0007669"/>
    <property type="project" value="TreeGrafter"/>
</dbReference>